<dbReference type="Proteomes" id="UP001373714">
    <property type="component" value="Unassembled WGS sequence"/>
</dbReference>
<accession>A0AAV9UNG0</accession>
<dbReference type="EMBL" id="JAVHNS010000008">
    <property type="protein sequence ID" value="KAK6345815.1"/>
    <property type="molecule type" value="Genomic_DNA"/>
</dbReference>
<dbReference type="AlphaFoldDB" id="A0AAV9UNG0"/>
<proteinExistence type="predicted"/>
<comment type="caution">
    <text evidence="1">The sequence shown here is derived from an EMBL/GenBank/DDBJ whole genome shotgun (WGS) entry which is preliminary data.</text>
</comment>
<evidence type="ECO:0000313" key="2">
    <source>
        <dbReference type="Proteomes" id="UP001373714"/>
    </source>
</evidence>
<evidence type="ECO:0000313" key="1">
    <source>
        <dbReference type="EMBL" id="KAK6345815.1"/>
    </source>
</evidence>
<keyword evidence="2" id="KW-1185">Reference proteome</keyword>
<name>A0AAV9UNG0_9PEZI</name>
<protein>
    <submittedName>
        <fullName evidence="1">Uncharacterized protein</fullName>
    </submittedName>
</protein>
<organism evidence="1 2">
    <name type="scientific">Orbilia blumenaviensis</name>
    <dbReference type="NCBI Taxonomy" id="1796055"/>
    <lineage>
        <taxon>Eukaryota</taxon>
        <taxon>Fungi</taxon>
        <taxon>Dikarya</taxon>
        <taxon>Ascomycota</taxon>
        <taxon>Pezizomycotina</taxon>
        <taxon>Orbiliomycetes</taxon>
        <taxon>Orbiliales</taxon>
        <taxon>Orbiliaceae</taxon>
        <taxon>Orbilia</taxon>
    </lineage>
</organism>
<gene>
    <name evidence="1" type="ORF">TWF730_010158</name>
</gene>
<sequence length="140" mass="16145">MYAAFDRIYKHGTDIDCNRGRFSLHPFSASCTRAPECMNLGSPDHNYQRDRGRKYSNRFEHGTTTRMRSLLGGLDYKACQQTITSAFLQNPSRIIHEAKQPRHGFLGCHVFRVVTLSHLSRKNCGANRYFSIGFLFSFFK</sequence>
<reference evidence="1 2" key="1">
    <citation type="submission" date="2019-10" db="EMBL/GenBank/DDBJ databases">
        <authorList>
            <person name="Palmer J.M."/>
        </authorList>
    </citation>
    <scope>NUCLEOTIDE SEQUENCE [LARGE SCALE GENOMIC DNA]</scope>
    <source>
        <strain evidence="1 2">TWF730</strain>
    </source>
</reference>